<evidence type="ECO:0000313" key="14">
    <source>
        <dbReference type="Proteomes" id="UP000179467"/>
    </source>
</evidence>
<dbReference type="EC" id="2.10.1.1" evidence="11"/>
<dbReference type="GO" id="GO:0005829">
    <property type="term" value="C:cytosol"/>
    <property type="evidence" value="ECO:0007669"/>
    <property type="project" value="TreeGrafter"/>
</dbReference>
<comment type="cofactor">
    <cofactor evidence="1 11">
        <name>Mg(2+)</name>
        <dbReference type="ChEBI" id="CHEBI:18420"/>
    </cofactor>
</comment>
<name>A0A1S1HHR1_9SPHN</name>
<dbReference type="CDD" id="cd00887">
    <property type="entry name" value="MoeA"/>
    <property type="match status" value="1"/>
</dbReference>
<dbReference type="UniPathway" id="UPA00344"/>
<evidence type="ECO:0000256" key="7">
    <source>
        <dbReference type="ARBA" id="ARBA00022723"/>
    </source>
</evidence>
<dbReference type="InterPro" id="IPR005110">
    <property type="entry name" value="MoeA_linker/N"/>
</dbReference>
<feature type="domain" description="MoaB/Mog" evidence="12">
    <location>
        <begin position="178"/>
        <end position="316"/>
    </location>
</feature>
<dbReference type="InterPro" id="IPR005111">
    <property type="entry name" value="MoeA_C_domain_IV"/>
</dbReference>
<evidence type="ECO:0000256" key="4">
    <source>
        <dbReference type="ARBA" id="ARBA00010763"/>
    </source>
</evidence>
<comment type="catalytic activity">
    <reaction evidence="10">
        <text>adenylyl-molybdopterin + molybdate = Mo-molybdopterin + AMP + H(+)</text>
        <dbReference type="Rhea" id="RHEA:35047"/>
        <dbReference type="ChEBI" id="CHEBI:15378"/>
        <dbReference type="ChEBI" id="CHEBI:36264"/>
        <dbReference type="ChEBI" id="CHEBI:62727"/>
        <dbReference type="ChEBI" id="CHEBI:71302"/>
        <dbReference type="ChEBI" id="CHEBI:456215"/>
        <dbReference type="EC" id="2.10.1.1"/>
    </reaction>
</comment>
<proteinExistence type="inferred from homology"/>
<reference evidence="13 14" key="1">
    <citation type="submission" date="2016-09" db="EMBL/GenBank/DDBJ databases">
        <title>Metabolic pathway, cell adaptation mechanisms and a novel monoxygenase revealed through proteogenomic-transcription analysis of a Sphingomonas haloaromaticamans strain degrading the fungicide ortho-phenylphenol.</title>
        <authorList>
            <person name="Perruchon C."/>
            <person name="Papadopoulou E.S."/>
            <person name="Rousidou C."/>
            <person name="Vasileiadis S."/>
            <person name="Tanou G."/>
            <person name="Amoutzias G."/>
            <person name="Molassiotis A."/>
            <person name="Karpouzas D.G."/>
        </authorList>
    </citation>
    <scope>NUCLEOTIDE SEQUENCE [LARGE SCALE GENOMIC DNA]</scope>
    <source>
        <strain evidence="13 14">P3</strain>
    </source>
</reference>
<accession>A0A1S1HHR1</accession>
<dbReference type="Gene3D" id="2.170.190.11">
    <property type="entry name" value="Molybdopterin biosynthesis moea protein, domain 3"/>
    <property type="match status" value="1"/>
</dbReference>
<dbReference type="SUPFAM" id="SSF63882">
    <property type="entry name" value="MoeA N-terminal region -like"/>
    <property type="match status" value="1"/>
</dbReference>
<dbReference type="SUPFAM" id="SSF53218">
    <property type="entry name" value="Molybdenum cofactor biosynthesis proteins"/>
    <property type="match status" value="1"/>
</dbReference>
<dbReference type="InterPro" id="IPR038987">
    <property type="entry name" value="MoeA-like"/>
</dbReference>
<comment type="caution">
    <text evidence="13">The sequence shown here is derived from an EMBL/GenBank/DDBJ whole genome shotgun (WGS) entry which is preliminary data.</text>
</comment>
<dbReference type="PANTHER" id="PTHR10192:SF5">
    <property type="entry name" value="GEPHYRIN"/>
    <property type="match status" value="1"/>
</dbReference>
<evidence type="ECO:0000313" key="13">
    <source>
        <dbReference type="EMBL" id="OHT20753.1"/>
    </source>
</evidence>
<evidence type="ECO:0000256" key="9">
    <source>
        <dbReference type="ARBA" id="ARBA00023150"/>
    </source>
</evidence>
<evidence type="ECO:0000259" key="12">
    <source>
        <dbReference type="SMART" id="SM00852"/>
    </source>
</evidence>
<protein>
    <recommendedName>
        <fullName evidence="11">Molybdopterin molybdenumtransferase</fullName>
        <ecNumber evidence="11">2.10.1.1</ecNumber>
    </recommendedName>
</protein>
<evidence type="ECO:0000256" key="2">
    <source>
        <dbReference type="ARBA" id="ARBA00002901"/>
    </source>
</evidence>
<dbReference type="NCBIfam" id="TIGR00177">
    <property type="entry name" value="molyb_syn"/>
    <property type="match status" value="1"/>
</dbReference>
<evidence type="ECO:0000256" key="5">
    <source>
        <dbReference type="ARBA" id="ARBA00022505"/>
    </source>
</evidence>
<keyword evidence="14" id="KW-1185">Reference proteome</keyword>
<dbReference type="GO" id="GO:0006777">
    <property type="term" value="P:Mo-molybdopterin cofactor biosynthetic process"/>
    <property type="evidence" value="ECO:0007669"/>
    <property type="project" value="UniProtKB-UniRule"/>
</dbReference>
<dbReference type="Pfam" id="PF03453">
    <property type="entry name" value="MoeA_N"/>
    <property type="match status" value="1"/>
</dbReference>
<dbReference type="OrthoDB" id="9804758at2"/>
<evidence type="ECO:0000256" key="8">
    <source>
        <dbReference type="ARBA" id="ARBA00022842"/>
    </source>
</evidence>
<dbReference type="Gene3D" id="3.40.980.10">
    <property type="entry name" value="MoaB/Mog-like domain"/>
    <property type="match status" value="1"/>
</dbReference>
<comment type="similarity">
    <text evidence="4 11">Belongs to the MoeA family.</text>
</comment>
<dbReference type="PANTHER" id="PTHR10192">
    <property type="entry name" value="MOLYBDOPTERIN BIOSYNTHESIS PROTEIN"/>
    <property type="match status" value="1"/>
</dbReference>
<dbReference type="Gene3D" id="3.90.105.10">
    <property type="entry name" value="Molybdopterin biosynthesis moea protein, domain 2"/>
    <property type="match status" value="1"/>
</dbReference>
<dbReference type="InterPro" id="IPR001453">
    <property type="entry name" value="MoaB/Mog_dom"/>
</dbReference>
<evidence type="ECO:0000256" key="10">
    <source>
        <dbReference type="ARBA" id="ARBA00047317"/>
    </source>
</evidence>
<keyword evidence="7 11" id="KW-0479">Metal-binding</keyword>
<dbReference type="InterPro" id="IPR036135">
    <property type="entry name" value="MoeA_linker/N_sf"/>
</dbReference>
<gene>
    <name evidence="13" type="primary">moeA</name>
    <name evidence="13" type="ORF">BHE75_02755</name>
</gene>
<dbReference type="Pfam" id="PF03454">
    <property type="entry name" value="MoeA_C"/>
    <property type="match status" value="1"/>
</dbReference>
<dbReference type="EMBL" id="MIPT01000001">
    <property type="protein sequence ID" value="OHT20753.1"/>
    <property type="molecule type" value="Genomic_DNA"/>
</dbReference>
<keyword evidence="5 11" id="KW-0500">Molybdenum</keyword>
<dbReference type="Pfam" id="PF00994">
    <property type="entry name" value="MoCF_biosynth"/>
    <property type="match status" value="1"/>
</dbReference>
<dbReference type="Gene3D" id="2.40.340.10">
    <property type="entry name" value="MoeA, C-terminal, domain IV"/>
    <property type="match status" value="1"/>
</dbReference>
<evidence type="ECO:0000256" key="6">
    <source>
        <dbReference type="ARBA" id="ARBA00022679"/>
    </source>
</evidence>
<evidence type="ECO:0000256" key="11">
    <source>
        <dbReference type="RuleBase" id="RU365090"/>
    </source>
</evidence>
<dbReference type="GO" id="GO:0061599">
    <property type="term" value="F:molybdopterin molybdotransferase activity"/>
    <property type="evidence" value="ECO:0007669"/>
    <property type="project" value="UniProtKB-UniRule"/>
</dbReference>
<dbReference type="SUPFAM" id="SSF63867">
    <property type="entry name" value="MoeA C-terminal domain-like"/>
    <property type="match status" value="1"/>
</dbReference>
<evidence type="ECO:0000256" key="3">
    <source>
        <dbReference type="ARBA" id="ARBA00005046"/>
    </source>
</evidence>
<dbReference type="InterPro" id="IPR036688">
    <property type="entry name" value="MoeA_C_domain_IV_sf"/>
</dbReference>
<evidence type="ECO:0000256" key="1">
    <source>
        <dbReference type="ARBA" id="ARBA00001946"/>
    </source>
</evidence>
<dbReference type="Proteomes" id="UP000179467">
    <property type="component" value="Unassembled WGS sequence"/>
</dbReference>
<dbReference type="GO" id="GO:0046872">
    <property type="term" value="F:metal ion binding"/>
    <property type="evidence" value="ECO:0007669"/>
    <property type="project" value="UniProtKB-UniRule"/>
</dbReference>
<keyword evidence="6 11" id="KW-0808">Transferase</keyword>
<dbReference type="InterPro" id="IPR036425">
    <property type="entry name" value="MoaB/Mog-like_dom_sf"/>
</dbReference>
<dbReference type="AlphaFoldDB" id="A0A1S1HHR1"/>
<comment type="function">
    <text evidence="2 11">Catalyzes the insertion of molybdate into adenylated molybdopterin with the concomitant release of AMP.</text>
</comment>
<dbReference type="RefSeq" id="WP_070934199.1">
    <property type="nucleotide sequence ID" value="NZ_MIPT01000001.1"/>
</dbReference>
<sequence>MAAGLIPLAEAQRRLLALAAPLAGELAPLDQAAGRWIARDVAARRTQPAADLSIMDGYAIRFADMPGPWRVVGESAAGSLPGFAIQAGEAARIFTGAPIPTGADTVLVQEEAAREGDRMALNGEGPPHAGAHIRRKGADFGEGAILLHRGGRASPAAIGLAAAARHGALPVRRRPRVALISTGDELVPPGAPTSASQLPSSNAPMLAALIAASVPAEVEDHGIVPDDPDATAAAIAAARHADIIVTTGGASVGDRDFVRPALIAAGAAIDFWRIAVKPGKPLMAGRLGDGIVLGLPGNPVSAYVTARLFLLPLIRHLGGAADPFDRAVAMRLAGPLPATGNRMEFLRGCRVGARARALPVQDSAGLSGLADADLLIVRPAYAPPAHVGDIARILTIA</sequence>
<dbReference type="FunFam" id="3.40.980.10:FF:000004">
    <property type="entry name" value="Molybdopterin molybdenumtransferase"/>
    <property type="match status" value="1"/>
</dbReference>
<comment type="pathway">
    <text evidence="3 11">Cofactor biosynthesis; molybdopterin biosynthesis.</text>
</comment>
<keyword evidence="8 11" id="KW-0460">Magnesium</keyword>
<dbReference type="SMART" id="SM00852">
    <property type="entry name" value="MoCF_biosynth"/>
    <property type="match status" value="1"/>
</dbReference>
<keyword evidence="9 11" id="KW-0501">Molybdenum cofactor biosynthesis</keyword>
<organism evidence="13 14">
    <name type="scientific">Edaphosphingomonas haloaromaticamans</name>
    <dbReference type="NCBI Taxonomy" id="653954"/>
    <lineage>
        <taxon>Bacteria</taxon>
        <taxon>Pseudomonadati</taxon>
        <taxon>Pseudomonadota</taxon>
        <taxon>Alphaproteobacteria</taxon>
        <taxon>Sphingomonadales</taxon>
        <taxon>Rhizorhabdaceae</taxon>
        <taxon>Edaphosphingomonas</taxon>
    </lineage>
</organism>